<dbReference type="Proteomes" id="UP000019849">
    <property type="component" value="Unassembled WGS sequence"/>
</dbReference>
<dbReference type="PANTHER" id="PTHR35005:SF1">
    <property type="entry name" value="2-AMINO-5-FORMYLAMINO-6-RIBOSYLAMINOPYRIMIDIN-4(3H)-ONE 5'-MONOPHOSPHATE DEFORMYLASE"/>
    <property type="match status" value="1"/>
</dbReference>
<comment type="cofactor">
    <cofactor evidence="1">
        <name>Zn(2+)</name>
        <dbReference type="ChEBI" id="CHEBI:29105"/>
    </cofactor>
</comment>
<evidence type="ECO:0000256" key="2">
    <source>
        <dbReference type="ARBA" id="ARBA00022723"/>
    </source>
</evidence>
<dbReference type="eggNOG" id="COG1402">
    <property type="taxonomic scope" value="Bacteria"/>
</dbReference>
<evidence type="ECO:0000256" key="5">
    <source>
        <dbReference type="ARBA" id="ARBA00024029"/>
    </source>
</evidence>
<dbReference type="InterPro" id="IPR003785">
    <property type="entry name" value="Creatininase/forma_Hydrolase"/>
</dbReference>
<dbReference type="SUPFAM" id="SSF102215">
    <property type="entry name" value="Creatininase"/>
    <property type="match status" value="1"/>
</dbReference>
<reference evidence="6 7" key="1">
    <citation type="submission" date="2014-02" db="EMBL/GenBank/DDBJ databases">
        <title>Aquamicrobium defluvii Genome sequencing.</title>
        <authorList>
            <person name="Wang X."/>
        </authorList>
    </citation>
    <scope>NUCLEOTIDE SEQUENCE [LARGE SCALE GENOMIC DNA]</scope>
    <source>
        <strain evidence="6 7">W13Z1</strain>
    </source>
</reference>
<dbReference type="GO" id="GO:0016811">
    <property type="term" value="F:hydrolase activity, acting on carbon-nitrogen (but not peptide) bonds, in linear amides"/>
    <property type="evidence" value="ECO:0007669"/>
    <property type="project" value="TreeGrafter"/>
</dbReference>
<dbReference type="Pfam" id="PF02633">
    <property type="entry name" value="Creatininase"/>
    <property type="match status" value="1"/>
</dbReference>
<dbReference type="GO" id="GO:0046872">
    <property type="term" value="F:metal ion binding"/>
    <property type="evidence" value="ECO:0007669"/>
    <property type="project" value="UniProtKB-KW"/>
</dbReference>
<evidence type="ECO:0000313" key="6">
    <source>
        <dbReference type="EMBL" id="EXL03041.1"/>
    </source>
</evidence>
<sequence>MHEGGIRVLKRYWSDYTSEEFSRLDRESIVAVLPVGATEQHGPHLPLSVDSAIVSAMVAATVERLPEASRALFLPAQPIGKSNEHARYPGTLTFSARTLISMWCEIGACVAASGVRKLVLLNSHGGQISIMDIVARELRARHGMMVFSVNWFGQGLPDGLYDDHEMQHGIHAGDMETSVMLALHPDLVVMDKAQNFEALTETFAREYRYISLSGAKPGWQMHDINPFGAAGNAAAATAEKGRQTIDHAAGRLVELLAEIERAPLSWLDNNPAWGEEKQ</sequence>
<keyword evidence="3" id="KW-0378">Hydrolase</keyword>
<protein>
    <submittedName>
        <fullName evidence="6">Creatininase</fullName>
    </submittedName>
</protein>
<dbReference type="InterPro" id="IPR024087">
    <property type="entry name" value="Creatininase-like_sf"/>
</dbReference>
<proteinExistence type="inferred from homology"/>
<evidence type="ECO:0000256" key="3">
    <source>
        <dbReference type="ARBA" id="ARBA00022801"/>
    </source>
</evidence>
<dbReference type="PATRIC" id="fig|69279.3.peg.3757"/>
<gene>
    <name evidence="6" type="ORF">BG36_13325</name>
</gene>
<dbReference type="EMBL" id="JENY01000027">
    <property type="protein sequence ID" value="EXL03041.1"/>
    <property type="molecule type" value="Genomic_DNA"/>
</dbReference>
<comment type="caution">
    <text evidence="6">The sequence shown here is derived from an EMBL/GenBank/DDBJ whole genome shotgun (WGS) entry which is preliminary data.</text>
</comment>
<name>A0A011UA90_9HYPH</name>
<organism evidence="6 7">
    <name type="scientific">Aquamicrobium defluvii</name>
    <dbReference type="NCBI Taxonomy" id="69279"/>
    <lineage>
        <taxon>Bacteria</taxon>
        <taxon>Pseudomonadati</taxon>
        <taxon>Pseudomonadota</taxon>
        <taxon>Alphaproteobacteria</taxon>
        <taxon>Hyphomicrobiales</taxon>
        <taxon>Phyllobacteriaceae</taxon>
        <taxon>Aquamicrobium</taxon>
    </lineage>
</organism>
<accession>A0A011UA90</accession>
<dbReference type="STRING" id="69279.BG36_13325"/>
<dbReference type="HOGENOM" id="CLU_055029_0_0_5"/>
<evidence type="ECO:0000256" key="4">
    <source>
        <dbReference type="ARBA" id="ARBA00022833"/>
    </source>
</evidence>
<evidence type="ECO:0000256" key="1">
    <source>
        <dbReference type="ARBA" id="ARBA00001947"/>
    </source>
</evidence>
<keyword evidence="2" id="KW-0479">Metal-binding</keyword>
<dbReference type="AlphaFoldDB" id="A0A011UA90"/>
<evidence type="ECO:0000313" key="7">
    <source>
        <dbReference type="Proteomes" id="UP000019849"/>
    </source>
</evidence>
<dbReference type="Gene3D" id="3.40.50.10310">
    <property type="entry name" value="Creatininase"/>
    <property type="match status" value="1"/>
</dbReference>
<dbReference type="GO" id="GO:0009231">
    <property type="term" value="P:riboflavin biosynthetic process"/>
    <property type="evidence" value="ECO:0007669"/>
    <property type="project" value="TreeGrafter"/>
</dbReference>
<dbReference type="PANTHER" id="PTHR35005">
    <property type="entry name" value="3-DEHYDRO-SCYLLO-INOSOSE HYDROLASE"/>
    <property type="match status" value="1"/>
</dbReference>
<keyword evidence="4" id="KW-0862">Zinc</keyword>
<comment type="similarity">
    <text evidence="5">Belongs to the creatininase superfamily.</text>
</comment>